<sequence>MKLYISHLCPDCPPAMEHLNSRQVQYELLDIQKDISVLKEFLKIRDTQKEFEPIREDGYIGIPCLVEGDKYLFYDEIMAL</sequence>
<gene>
    <name evidence="1" type="ORF">NCTC11460_00896</name>
</gene>
<dbReference type="InterPro" id="IPR036249">
    <property type="entry name" value="Thioredoxin-like_sf"/>
</dbReference>
<dbReference type="Gene3D" id="3.40.30.10">
    <property type="entry name" value="Glutaredoxin"/>
    <property type="match status" value="1"/>
</dbReference>
<protein>
    <submittedName>
        <fullName evidence="1">Glutaredoxin-related protein</fullName>
    </submittedName>
</protein>
<name>A0A379CFV3_9FIRM</name>
<reference evidence="1 2" key="1">
    <citation type="submission" date="2018-06" db="EMBL/GenBank/DDBJ databases">
        <authorList>
            <consortium name="Pathogen Informatics"/>
            <person name="Doyle S."/>
        </authorList>
    </citation>
    <scope>NUCLEOTIDE SEQUENCE [LARGE SCALE GENOMIC DNA]</scope>
    <source>
        <strain evidence="1 2">NCTC11460</strain>
    </source>
</reference>
<dbReference type="AlphaFoldDB" id="A0A379CFV3"/>
<organism evidence="1 2">
    <name type="scientific">Peptostreptococcus anaerobius</name>
    <dbReference type="NCBI Taxonomy" id="1261"/>
    <lineage>
        <taxon>Bacteria</taxon>
        <taxon>Bacillati</taxon>
        <taxon>Bacillota</taxon>
        <taxon>Clostridia</taxon>
        <taxon>Peptostreptococcales</taxon>
        <taxon>Peptostreptococcaceae</taxon>
        <taxon>Peptostreptococcus</taxon>
    </lineage>
</organism>
<evidence type="ECO:0000313" key="2">
    <source>
        <dbReference type="Proteomes" id="UP000255101"/>
    </source>
</evidence>
<proteinExistence type="predicted"/>
<dbReference type="EMBL" id="UGTB01000004">
    <property type="protein sequence ID" value="SUB60979.1"/>
    <property type="molecule type" value="Genomic_DNA"/>
</dbReference>
<evidence type="ECO:0000313" key="1">
    <source>
        <dbReference type="EMBL" id="SUB60979.1"/>
    </source>
</evidence>
<dbReference type="SUPFAM" id="SSF52833">
    <property type="entry name" value="Thioredoxin-like"/>
    <property type="match status" value="1"/>
</dbReference>
<dbReference type="RefSeq" id="WP_019595316.1">
    <property type="nucleotide sequence ID" value="NZ_CP096607.1"/>
</dbReference>
<accession>A0A379CFV3</accession>
<dbReference type="Proteomes" id="UP000255101">
    <property type="component" value="Unassembled WGS sequence"/>
</dbReference>